<dbReference type="Gene3D" id="4.10.60.30">
    <property type="entry name" value="Nanos, RNA-binding domain"/>
    <property type="match status" value="1"/>
</dbReference>
<evidence type="ECO:0000256" key="7">
    <source>
        <dbReference type="ARBA" id="ARBA00022884"/>
    </source>
</evidence>
<feature type="region of interest" description="Disordered" evidence="9">
    <location>
        <begin position="1"/>
        <end position="33"/>
    </location>
</feature>
<feature type="region of interest" description="Disordered" evidence="9">
    <location>
        <begin position="148"/>
        <end position="168"/>
    </location>
</feature>
<dbReference type="InterPro" id="IPR008705">
    <property type="entry name" value="Nanos/Xcar2"/>
</dbReference>
<keyword evidence="5" id="KW-0862">Zinc</keyword>
<evidence type="ECO:0000256" key="1">
    <source>
        <dbReference type="ARBA" id="ARBA00004496"/>
    </source>
</evidence>
<evidence type="ECO:0000256" key="9">
    <source>
        <dbReference type="SAM" id="MobiDB-lite"/>
    </source>
</evidence>
<evidence type="ECO:0000256" key="6">
    <source>
        <dbReference type="ARBA" id="ARBA00022845"/>
    </source>
</evidence>
<evidence type="ECO:0000256" key="2">
    <source>
        <dbReference type="ARBA" id="ARBA00022490"/>
    </source>
</evidence>
<dbReference type="InterPro" id="IPR038129">
    <property type="entry name" value="Nanos_sf"/>
</dbReference>
<reference evidence="11" key="2">
    <citation type="journal article" date="2023" name="BMC Genomics">
        <title>Pest status, molecular evolution, and epigenetic factors derived from the genome assembly of Frankliniella fusca, a thysanopteran phytovirus vector.</title>
        <authorList>
            <person name="Catto M.A."/>
            <person name="Labadie P.E."/>
            <person name="Jacobson A.L."/>
            <person name="Kennedy G.G."/>
            <person name="Srinivasan R."/>
            <person name="Hunt B.G."/>
        </authorList>
    </citation>
    <scope>NUCLEOTIDE SEQUENCE</scope>
    <source>
        <strain evidence="11">PL_HMW_Pooled</strain>
    </source>
</reference>
<feature type="compositionally biased region" description="Low complexity" evidence="9">
    <location>
        <begin position="1"/>
        <end position="13"/>
    </location>
</feature>
<dbReference type="AlphaFoldDB" id="A0AAE1HH13"/>
<feature type="compositionally biased region" description="Pro residues" evidence="9">
    <location>
        <begin position="14"/>
        <end position="26"/>
    </location>
</feature>
<dbReference type="InterPro" id="IPR024161">
    <property type="entry name" value="Znf_nanos-typ"/>
</dbReference>
<gene>
    <name evidence="11" type="ORF">KUF71_010258</name>
</gene>
<proteinExistence type="inferred from homology"/>
<reference evidence="11" key="1">
    <citation type="submission" date="2021-07" db="EMBL/GenBank/DDBJ databases">
        <authorList>
            <person name="Catto M.A."/>
            <person name="Jacobson A."/>
            <person name="Kennedy G."/>
            <person name="Labadie P."/>
            <person name="Hunt B.G."/>
            <person name="Srinivasan R."/>
        </authorList>
    </citation>
    <scope>NUCLEOTIDE SEQUENCE</scope>
    <source>
        <strain evidence="11">PL_HMW_Pooled</strain>
        <tissue evidence="11">Head</tissue>
    </source>
</reference>
<evidence type="ECO:0000256" key="8">
    <source>
        <dbReference type="PROSITE-ProRule" id="PRU00855"/>
    </source>
</evidence>
<dbReference type="Pfam" id="PF05741">
    <property type="entry name" value="zf-nanos"/>
    <property type="match status" value="1"/>
</dbReference>
<evidence type="ECO:0000256" key="5">
    <source>
        <dbReference type="ARBA" id="ARBA00022833"/>
    </source>
</evidence>
<accession>A0AAE1HH13</accession>
<name>A0AAE1HH13_9NEOP</name>
<dbReference type="PANTHER" id="PTHR12887">
    <property type="entry name" value="NANOS PROTEIN"/>
    <property type="match status" value="1"/>
</dbReference>
<organism evidence="11 12">
    <name type="scientific">Frankliniella fusca</name>
    <dbReference type="NCBI Taxonomy" id="407009"/>
    <lineage>
        <taxon>Eukaryota</taxon>
        <taxon>Metazoa</taxon>
        <taxon>Ecdysozoa</taxon>
        <taxon>Arthropoda</taxon>
        <taxon>Hexapoda</taxon>
        <taxon>Insecta</taxon>
        <taxon>Pterygota</taxon>
        <taxon>Neoptera</taxon>
        <taxon>Paraneoptera</taxon>
        <taxon>Thysanoptera</taxon>
        <taxon>Terebrantia</taxon>
        <taxon>Thripoidea</taxon>
        <taxon>Thripidae</taxon>
        <taxon>Frankliniella</taxon>
    </lineage>
</organism>
<protein>
    <submittedName>
        <fullName evidence="11">Nanos-like protein 2</fullName>
    </submittedName>
</protein>
<comment type="similarity">
    <text evidence="8">Belongs to the nanos family.</text>
</comment>
<keyword evidence="3" id="KW-0479">Metal-binding</keyword>
<evidence type="ECO:0000259" key="10">
    <source>
        <dbReference type="PROSITE" id="PS51522"/>
    </source>
</evidence>
<sequence>MLRALLGSSSRSAPPLPPPPPPPPPQQQQQRVMPVLILVPTTTSASTSSTSAAAASSWQPHGALSRLLCSTEVGISGSRWGSLPPPPPAPAVMDSHHPDGKELPVTLQSFGERTAAAKEMISAAPGGPVRGFSRSISLPAPSSFNVTQRFPASSLPKRPQSGMPLFEKKKRNGKKRICVFCKKNGESASTYESHGLSFHNGKETIISCPILRKLRCEMCGATGDQAHTRTHCPLNSKSDDVPVAVILKQTRRKCNGSLREF</sequence>
<keyword evidence="2" id="KW-0963">Cytoplasm</keyword>
<dbReference type="GO" id="GO:0008270">
    <property type="term" value="F:zinc ion binding"/>
    <property type="evidence" value="ECO:0007669"/>
    <property type="project" value="UniProtKB-KW"/>
</dbReference>
<keyword evidence="6 8" id="KW-0810">Translation regulation</keyword>
<dbReference type="GO" id="GO:0003723">
    <property type="term" value="F:RNA binding"/>
    <property type="evidence" value="ECO:0007669"/>
    <property type="project" value="UniProtKB-UniRule"/>
</dbReference>
<dbReference type="PROSITE" id="PS51522">
    <property type="entry name" value="ZF_NANOS"/>
    <property type="match status" value="1"/>
</dbReference>
<comment type="subcellular location">
    <subcellularLocation>
        <location evidence="1">Cytoplasm</location>
    </subcellularLocation>
</comment>
<dbReference type="GO" id="GO:0006417">
    <property type="term" value="P:regulation of translation"/>
    <property type="evidence" value="ECO:0007669"/>
    <property type="project" value="UniProtKB-UniRule"/>
</dbReference>
<keyword evidence="12" id="KW-1185">Reference proteome</keyword>
<comment type="caution">
    <text evidence="11">The sequence shown here is derived from an EMBL/GenBank/DDBJ whole genome shotgun (WGS) entry which is preliminary data.</text>
</comment>
<keyword evidence="4 8" id="KW-0863">Zinc-finger</keyword>
<dbReference type="GO" id="GO:0005737">
    <property type="term" value="C:cytoplasm"/>
    <property type="evidence" value="ECO:0007669"/>
    <property type="project" value="UniProtKB-SubCell"/>
</dbReference>
<keyword evidence="7 8" id="KW-0694">RNA-binding</keyword>
<evidence type="ECO:0000313" key="11">
    <source>
        <dbReference type="EMBL" id="KAK3921043.1"/>
    </source>
</evidence>
<dbReference type="EMBL" id="JAHWGI010001031">
    <property type="protein sequence ID" value="KAK3921043.1"/>
    <property type="molecule type" value="Genomic_DNA"/>
</dbReference>
<feature type="domain" description="Nanos-type" evidence="10">
    <location>
        <begin position="177"/>
        <end position="234"/>
    </location>
</feature>
<evidence type="ECO:0000313" key="12">
    <source>
        <dbReference type="Proteomes" id="UP001219518"/>
    </source>
</evidence>
<dbReference type="Proteomes" id="UP001219518">
    <property type="component" value="Unassembled WGS sequence"/>
</dbReference>
<evidence type="ECO:0000256" key="4">
    <source>
        <dbReference type="ARBA" id="ARBA00022771"/>
    </source>
</evidence>
<evidence type="ECO:0000256" key="3">
    <source>
        <dbReference type="ARBA" id="ARBA00022723"/>
    </source>
</evidence>